<reference evidence="2" key="2">
    <citation type="submission" date="2015-01" db="EMBL/GenBank/DDBJ databases">
        <title>Evolutionary Origins and Diversification of the Mycorrhizal Mutualists.</title>
        <authorList>
            <consortium name="DOE Joint Genome Institute"/>
            <consortium name="Mycorrhizal Genomics Consortium"/>
            <person name="Kohler A."/>
            <person name="Kuo A."/>
            <person name="Nagy L.G."/>
            <person name="Floudas D."/>
            <person name="Copeland A."/>
            <person name="Barry K.W."/>
            <person name="Cichocki N."/>
            <person name="Veneault-Fourrey C."/>
            <person name="LaButti K."/>
            <person name="Lindquist E.A."/>
            <person name="Lipzen A."/>
            <person name="Lundell T."/>
            <person name="Morin E."/>
            <person name="Murat C."/>
            <person name="Riley R."/>
            <person name="Ohm R."/>
            <person name="Sun H."/>
            <person name="Tunlid A."/>
            <person name="Henrissat B."/>
            <person name="Grigoriev I.V."/>
            <person name="Hibbett D.S."/>
            <person name="Martin F."/>
        </authorList>
    </citation>
    <scope>NUCLEOTIDE SEQUENCE [LARGE SCALE GENOMIC DNA]</scope>
    <source>
        <strain evidence="2">Ve08.2h10</strain>
    </source>
</reference>
<feature type="non-terminal residue" evidence="1">
    <location>
        <position position="78"/>
    </location>
</feature>
<gene>
    <name evidence="1" type="ORF">PAXRUDRAFT_52365</name>
</gene>
<dbReference type="InParanoid" id="A0A0D0CB29"/>
<protein>
    <submittedName>
        <fullName evidence="1">Uncharacterized protein</fullName>
    </submittedName>
</protein>
<reference evidence="1 2" key="1">
    <citation type="submission" date="2014-04" db="EMBL/GenBank/DDBJ databases">
        <authorList>
            <consortium name="DOE Joint Genome Institute"/>
            <person name="Kuo A."/>
            <person name="Kohler A."/>
            <person name="Jargeat P."/>
            <person name="Nagy L.G."/>
            <person name="Floudas D."/>
            <person name="Copeland A."/>
            <person name="Barry K.W."/>
            <person name="Cichocki N."/>
            <person name="Veneault-Fourrey C."/>
            <person name="LaButti K."/>
            <person name="Lindquist E.A."/>
            <person name="Lipzen A."/>
            <person name="Lundell T."/>
            <person name="Morin E."/>
            <person name="Murat C."/>
            <person name="Sun H."/>
            <person name="Tunlid A."/>
            <person name="Henrissat B."/>
            <person name="Grigoriev I.V."/>
            <person name="Hibbett D.S."/>
            <person name="Martin F."/>
            <person name="Nordberg H.P."/>
            <person name="Cantor M.N."/>
            <person name="Hua S.X."/>
        </authorList>
    </citation>
    <scope>NUCLEOTIDE SEQUENCE [LARGE SCALE GENOMIC DNA]</scope>
    <source>
        <strain evidence="1 2">Ve08.2h10</strain>
    </source>
</reference>
<dbReference type="AlphaFoldDB" id="A0A0D0CB29"/>
<proteinExistence type="predicted"/>
<dbReference type="Proteomes" id="UP000054538">
    <property type="component" value="Unassembled WGS sequence"/>
</dbReference>
<accession>A0A0D0CB29</accession>
<evidence type="ECO:0000313" key="1">
    <source>
        <dbReference type="EMBL" id="KIK80057.1"/>
    </source>
</evidence>
<sequence>EELSMTFEPKYPGPLTIKIKPAVVDVPIVQPQNEPATIEQKTGESHIPHCNLLQRVPIGSGSSAIVATYPVSKKSRII</sequence>
<feature type="non-terminal residue" evidence="1">
    <location>
        <position position="1"/>
    </location>
</feature>
<evidence type="ECO:0000313" key="2">
    <source>
        <dbReference type="Proteomes" id="UP000054538"/>
    </source>
</evidence>
<dbReference type="EMBL" id="KN826113">
    <property type="protein sequence ID" value="KIK80057.1"/>
    <property type="molecule type" value="Genomic_DNA"/>
</dbReference>
<organism evidence="1 2">
    <name type="scientific">Paxillus rubicundulus Ve08.2h10</name>
    <dbReference type="NCBI Taxonomy" id="930991"/>
    <lineage>
        <taxon>Eukaryota</taxon>
        <taxon>Fungi</taxon>
        <taxon>Dikarya</taxon>
        <taxon>Basidiomycota</taxon>
        <taxon>Agaricomycotina</taxon>
        <taxon>Agaricomycetes</taxon>
        <taxon>Agaricomycetidae</taxon>
        <taxon>Boletales</taxon>
        <taxon>Paxilineae</taxon>
        <taxon>Paxillaceae</taxon>
        <taxon>Paxillus</taxon>
    </lineage>
</organism>
<dbReference type="HOGENOM" id="CLU_2628615_0_0_1"/>
<keyword evidence="2" id="KW-1185">Reference proteome</keyword>
<name>A0A0D0CB29_9AGAM</name>